<evidence type="ECO:0000313" key="3">
    <source>
        <dbReference type="EMBL" id="CAF0745177.1"/>
    </source>
</evidence>
<feature type="region of interest" description="Disordered" evidence="1">
    <location>
        <begin position="36"/>
        <end position="68"/>
    </location>
</feature>
<dbReference type="Proteomes" id="UP000663891">
    <property type="component" value="Unassembled WGS sequence"/>
</dbReference>
<sequence>MNALINTNMEFKSNVLRKKPSFRLDGSYRIFHITKRQKEESDDDDDHHHNTHTTSKERDIKTRHHKKSFRLSDRHGFEGWKRKSTKNKRLLFLHKTSCESTSNEAKTPPSPRRLTNDLSQSIITNNAASNQLLKQEKNTGESLFESDVLVEDIHETIDHDNVTLNNLLARADQLETSVKKQEFNKIHRIPRTSVQRKRKRFIIICSTILIILTIVVTIILFTLIIVLRYKTYKNQVSKSSSTNSSLR</sequence>
<evidence type="ECO:0000256" key="1">
    <source>
        <dbReference type="SAM" id="MobiDB-lite"/>
    </source>
</evidence>
<dbReference type="Proteomes" id="UP000663881">
    <property type="component" value="Unassembled WGS sequence"/>
</dbReference>
<dbReference type="EMBL" id="CAJOAY010000029">
    <property type="protein sequence ID" value="CAF3496664.1"/>
    <property type="molecule type" value="Genomic_DNA"/>
</dbReference>
<dbReference type="EMBL" id="CAJNON010000004">
    <property type="protein sequence ID" value="CAF0745177.1"/>
    <property type="molecule type" value="Genomic_DNA"/>
</dbReference>
<evidence type="ECO:0000313" key="5">
    <source>
        <dbReference type="Proteomes" id="UP000663881"/>
    </source>
</evidence>
<keyword evidence="2" id="KW-0472">Membrane</keyword>
<protein>
    <submittedName>
        <fullName evidence="4">Uncharacterized protein</fullName>
    </submittedName>
</protein>
<gene>
    <name evidence="4" type="ORF">OKA104_LOCUS1253</name>
    <name evidence="3" type="ORF">VCS650_LOCUS903</name>
</gene>
<name>A0A818GVW5_9BILA</name>
<keyword evidence="2" id="KW-1133">Transmembrane helix</keyword>
<evidence type="ECO:0000313" key="4">
    <source>
        <dbReference type="EMBL" id="CAF3496664.1"/>
    </source>
</evidence>
<dbReference type="AlphaFoldDB" id="A0A818GVW5"/>
<dbReference type="OrthoDB" id="10049921at2759"/>
<comment type="caution">
    <text evidence="4">The sequence shown here is derived from an EMBL/GenBank/DDBJ whole genome shotgun (WGS) entry which is preliminary data.</text>
</comment>
<reference evidence="4" key="1">
    <citation type="submission" date="2021-02" db="EMBL/GenBank/DDBJ databases">
        <authorList>
            <person name="Nowell W R."/>
        </authorList>
    </citation>
    <scope>NUCLEOTIDE SEQUENCE</scope>
</reference>
<proteinExistence type="predicted"/>
<keyword evidence="2" id="KW-0812">Transmembrane</keyword>
<organism evidence="4 5">
    <name type="scientific">Adineta steineri</name>
    <dbReference type="NCBI Taxonomy" id="433720"/>
    <lineage>
        <taxon>Eukaryota</taxon>
        <taxon>Metazoa</taxon>
        <taxon>Spiralia</taxon>
        <taxon>Gnathifera</taxon>
        <taxon>Rotifera</taxon>
        <taxon>Eurotatoria</taxon>
        <taxon>Bdelloidea</taxon>
        <taxon>Adinetida</taxon>
        <taxon>Adinetidae</taxon>
        <taxon>Adineta</taxon>
    </lineage>
</organism>
<evidence type="ECO:0000256" key="2">
    <source>
        <dbReference type="SAM" id="Phobius"/>
    </source>
</evidence>
<accession>A0A818GVW5</accession>
<feature type="transmembrane region" description="Helical" evidence="2">
    <location>
        <begin position="201"/>
        <end position="227"/>
    </location>
</feature>